<gene>
    <name evidence="3" type="ORF">JOC47_001606</name>
</gene>
<dbReference type="PANTHER" id="PTHR43156">
    <property type="entry name" value="STAGE II SPORULATION PROTEIN E-RELATED"/>
    <property type="match status" value="1"/>
</dbReference>
<dbReference type="InterPro" id="IPR001932">
    <property type="entry name" value="PPM-type_phosphatase-like_dom"/>
</dbReference>
<evidence type="ECO:0000259" key="2">
    <source>
        <dbReference type="PROSITE" id="PS50113"/>
    </source>
</evidence>
<evidence type="ECO:0000313" key="3">
    <source>
        <dbReference type="EMBL" id="MBM7556755.1"/>
    </source>
</evidence>
<dbReference type="Pfam" id="PF07228">
    <property type="entry name" value="SpoIIE"/>
    <property type="match status" value="1"/>
</dbReference>
<dbReference type="Proteomes" id="UP000774000">
    <property type="component" value="Unassembled WGS sequence"/>
</dbReference>
<name>A0A938XWU7_9FIRM</name>
<dbReference type="RefSeq" id="WP_204701522.1">
    <property type="nucleotide sequence ID" value="NZ_JAFBDQ010000006.1"/>
</dbReference>
<dbReference type="PROSITE" id="PS50113">
    <property type="entry name" value="PAC"/>
    <property type="match status" value="1"/>
</dbReference>
<dbReference type="AlphaFoldDB" id="A0A938XWU7"/>
<evidence type="ECO:0000313" key="4">
    <source>
        <dbReference type="Proteomes" id="UP000774000"/>
    </source>
</evidence>
<proteinExistence type="predicted"/>
<dbReference type="InterPro" id="IPR000700">
    <property type="entry name" value="PAS-assoc_C"/>
</dbReference>
<dbReference type="InterPro" id="IPR052016">
    <property type="entry name" value="Bact_Sigma-Reg"/>
</dbReference>
<dbReference type="Pfam" id="PF13188">
    <property type="entry name" value="PAS_8"/>
    <property type="match status" value="1"/>
</dbReference>
<reference evidence="3" key="1">
    <citation type="submission" date="2021-01" db="EMBL/GenBank/DDBJ databases">
        <title>Genomic Encyclopedia of Type Strains, Phase IV (KMG-IV): sequencing the most valuable type-strain genomes for metagenomic binning, comparative biology and taxonomic classification.</title>
        <authorList>
            <person name="Goeker M."/>
        </authorList>
    </citation>
    <scope>NUCLEOTIDE SEQUENCE</scope>
    <source>
        <strain evidence="3">DSM 23230</strain>
    </source>
</reference>
<dbReference type="InterPro" id="IPR036457">
    <property type="entry name" value="PPM-type-like_dom_sf"/>
</dbReference>
<organism evidence="3 4">
    <name type="scientific">Halanaerobacter jeridensis</name>
    <dbReference type="NCBI Taxonomy" id="706427"/>
    <lineage>
        <taxon>Bacteria</taxon>
        <taxon>Bacillati</taxon>
        <taxon>Bacillota</taxon>
        <taxon>Clostridia</taxon>
        <taxon>Halanaerobiales</taxon>
        <taxon>Halobacteroidaceae</taxon>
        <taxon>Halanaerobacter</taxon>
    </lineage>
</organism>
<protein>
    <submittedName>
        <fullName evidence="3">PAS domain S-box-containing protein</fullName>
    </submittedName>
</protein>
<dbReference type="Gene3D" id="3.60.40.10">
    <property type="entry name" value="PPM-type phosphatase domain"/>
    <property type="match status" value="1"/>
</dbReference>
<sequence>MFNFWTNISVKAVLDSLSVNIAVLDDKGIIKYVNQAWIDFAHDNGLDPQECGVGADYLAVLDNVTGHLEECAKALKAAEGIKAVITGEKEEFVFEYACDSPQQKRWFEMKVTTFIGGHDRHVVVAHENITDRKKQEQELKTMKNFHNSILDNLEEVIVYLKPGFNLKWANQAAKKYFSLSLEEMKTQPCYSKFGLDEHCSNCPIIKSEQSKKREEAIVEKPDGSTWLIKAIPDCSSNGELKGIIEVALDITQRKRVERQMKQVVNRLEEQFEKAGQLHDQFLPNKMPQIAGLTLGTYYAPADRLGGDFYNFIELEDKLIFYVSDVSGHDLSGSMLNIFLKETINSYLIANNQTEDFINPVDIIEFINNHFNEEKFPDDYFICLIIGIIDVNTKEIKFSSAGMQFSPLLIKNDGISTFSCGGLPISNTSFDFGFEYQNCQFKLAEKEIFFLYTDGLIEQNNSSEMYGEERLQNLLKEDQDSNPNDIIEQINLDFNDFRDEMPMQDDVTYMLIQHDNN</sequence>
<dbReference type="InterPro" id="IPR035965">
    <property type="entry name" value="PAS-like_dom_sf"/>
</dbReference>
<dbReference type="PANTHER" id="PTHR43156:SF2">
    <property type="entry name" value="STAGE II SPORULATION PROTEIN E"/>
    <property type="match status" value="1"/>
</dbReference>
<dbReference type="SMART" id="SM00331">
    <property type="entry name" value="PP2C_SIG"/>
    <property type="match status" value="1"/>
</dbReference>
<dbReference type="SUPFAM" id="SSF55785">
    <property type="entry name" value="PYP-like sensor domain (PAS domain)"/>
    <property type="match status" value="2"/>
</dbReference>
<dbReference type="InterPro" id="IPR000014">
    <property type="entry name" value="PAS"/>
</dbReference>
<comment type="caution">
    <text evidence="3">The sequence shown here is derived from an EMBL/GenBank/DDBJ whole genome shotgun (WGS) entry which is preliminary data.</text>
</comment>
<evidence type="ECO:0000256" key="1">
    <source>
        <dbReference type="ARBA" id="ARBA00022801"/>
    </source>
</evidence>
<dbReference type="Gene3D" id="3.30.450.20">
    <property type="entry name" value="PAS domain"/>
    <property type="match status" value="2"/>
</dbReference>
<keyword evidence="4" id="KW-1185">Reference proteome</keyword>
<dbReference type="EMBL" id="JAFBDQ010000006">
    <property type="protein sequence ID" value="MBM7556755.1"/>
    <property type="molecule type" value="Genomic_DNA"/>
</dbReference>
<dbReference type="Pfam" id="PF13426">
    <property type="entry name" value="PAS_9"/>
    <property type="match status" value="1"/>
</dbReference>
<keyword evidence="1" id="KW-0378">Hydrolase</keyword>
<feature type="domain" description="PAC" evidence="2">
    <location>
        <begin position="211"/>
        <end position="262"/>
    </location>
</feature>
<accession>A0A938XWU7</accession>
<dbReference type="GO" id="GO:0016791">
    <property type="term" value="F:phosphatase activity"/>
    <property type="evidence" value="ECO:0007669"/>
    <property type="project" value="TreeGrafter"/>
</dbReference>